<dbReference type="GO" id="GO:0003700">
    <property type="term" value="F:DNA-binding transcription factor activity"/>
    <property type="evidence" value="ECO:0007669"/>
    <property type="project" value="InterPro"/>
</dbReference>
<evidence type="ECO:0000256" key="4">
    <source>
        <dbReference type="ARBA" id="ARBA00023163"/>
    </source>
</evidence>
<dbReference type="InterPro" id="IPR003313">
    <property type="entry name" value="AraC-bd"/>
</dbReference>
<proteinExistence type="predicted"/>
<dbReference type="GO" id="GO:0043565">
    <property type="term" value="F:sequence-specific DNA binding"/>
    <property type="evidence" value="ECO:0007669"/>
    <property type="project" value="InterPro"/>
</dbReference>
<evidence type="ECO:0000313" key="7">
    <source>
        <dbReference type="Proteomes" id="UP000190750"/>
    </source>
</evidence>
<keyword evidence="7" id="KW-1185">Reference proteome</keyword>
<dbReference type="InterPro" id="IPR050204">
    <property type="entry name" value="AraC_XylS_family_regulators"/>
</dbReference>
<name>A0A1T1ASV9_RHOFE</name>
<dbReference type="Gene3D" id="1.10.10.60">
    <property type="entry name" value="Homeodomain-like"/>
    <property type="match status" value="2"/>
</dbReference>
<keyword evidence="4" id="KW-0804">Transcription</keyword>
<dbReference type="InterPro" id="IPR020449">
    <property type="entry name" value="Tscrpt_reg_AraC-type_HTH"/>
</dbReference>
<dbReference type="STRING" id="28066.RF819_11040"/>
<evidence type="ECO:0000313" key="6">
    <source>
        <dbReference type="EMBL" id="OOV07194.1"/>
    </source>
</evidence>
<dbReference type="Gene3D" id="2.60.120.10">
    <property type="entry name" value="Jelly Rolls"/>
    <property type="match status" value="1"/>
</dbReference>
<accession>A0A1T1ASV9</accession>
<evidence type="ECO:0000259" key="5">
    <source>
        <dbReference type="PROSITE" id="PS01124"/>
    </source>
</evidence>
<dbReference type="InterPro" id="IPR018060">
    <property type="entry name" value="HTH_AraC"/>
</dbReference>
<dbReference type="PROSITE" id="PS00041">
    <property type="entry name" value="HTH_ARAC_FAMILY_1"/>
    <property type="match status" value="1"/>
</dbReference>
<dbReference type="PANTHER" id="PTHR46796">
    <property type="entry name" value="HTH-TYPE TRANSCRIPTIONAL ACTIVATOR RHAS-RELATED"/>
    <property type="match status" value="1"/>
</dbReference>
<evidence type="ECO:0000256" key="1">
    <source>
        <dbReference type="ARBA" id="ARBA00023015"/>
    </source>
</evidence>
<evidence type="ECO:0000256" key="2">
    <source>
        <dbReference type="ARBA" id="ARBA00023125"/>
    </source>
</evidence>
<dbReference type="InterPro" id="IPR014710">
    <property type="entry name" value="RmlC-like_jellyroll"/>
</dbReference>
<dbReference type="Pfam" id="PF12833">
    <property type="entry name" value="HTH_18"/>
    <property type="match status" value="1"/>
</dbReference>
<dbReference type="InterPro" id="IPR037923">
    <property type="entry name" value="HTH-like"/>
</dbReference>
<dbReference type="Proteomes" id="UP000190750">
    <property type="component" value="Unassembled WGS sequence"/>
</dbReference>
<reference evidence="6 7" key="1">
    <citation type="submission" date="2017-01" db="EMBL/GenBank/DDBJ databases">
        <title>Genome sequencing of Rhodoferax fermentans JCM 7819.</title>
        <authorList>
            <person name="Kim Y.J."/>
            <person name="Farh M.E.-A."/>
            <person name="Yang D.-C."/>
        </authorList>
    </citation>
    <scope>NUCLEOTIDE SEQUENCE [LARGE SCALE GENOMIC DNA]</scope>
    <source>
        <strain evidence="6 7">JCM 7819</strain>
    </source>
</reference>
<keyword evidence="1" id="KW-0805">Transcription regulation</keyword>
<dbReference type="InterPro" id="IPR009057">
    <property type="entry name" value="Homeodomain-like_sf"/>
</dbReference>
<gene>
    <name evidence="6" type="ORF">RF819_11040</name>
</gene>
<dbReference type="OrthoDB" id="9809338at2"/>
<evidence type="ECO:0000256" key="3">
    <source>
        <dbReference type="ARBA" id="ARBA00023159"/>
    </source>
</evidence>
<dbReference type="SUPFAM" id="SSF51215">
    <property type="entry name" value="Regulatory protein AraC"/>
    <property type="match status" value="1"/>
</dbReference>
<dbReference type="SMART" id="SM00342">
    <property type="entry name" value="HTH_ARAC"/>
    <property type="match status" value="1"/>
</dbReference>
<dbReference type="InterPro" id="IPR018062">
    <property type="entry name" value="HTH_AraC-typ_CS"/>
</dbReference>
<dbReference type="RefSeq" id="WP_078365026.1">
    <property type="nucleotide sequence ID" value="NZ_MTJN01000002.1"/>
</dbReference>
<dbReference type="PRINTS" id="PR00032">
    <property type="entry name" value="HTHARAC"/>
</dbReference>
<dbReference type="AlphaFoldDB" id="A0A1T1ASV9"/>
<organism evidence="6 7">
    <name type="scientific">Rhodoferax fermentans</name>
    <dbReference type="NCBI Taxonomy" id="28066"/>
    <lineage>
        <taxon>Bacteria</taxon>
        <taxon>Pseudomonadati</taxon>
        <taxon>Pseudomonadota</taxon>
        <taxon>Betaproteobacteria</taxon>
        <taxon>Burkholderiales</taxon>
        <taxon>Comamonadaceae</taxon>
        <taxon>Rhodoferax</taxon>
    </lineage>
</organism>
<dbReference type="PROSITE" id="PS01124">
    <property type="entry name" value="HTH_ARAC_FAMILY_2"/>
    <property type="match status" value="1"/>
</dbReference>
<sequence>MAPSPATTSPASAEFWRDPALPYAESRRACHSRACYKAHSHPSFSVGAVDQGSSRFTSAGTGPSVIQPGTVVWVPAAHVHACNPLPNTAWSYQMLHLEASWLQALWQESSVPPLQTVQLTQDAGIYARFCQLNAVLFSDASTPEKEIALIAFLGDCASQGQPALSPSLAPDSRHKLQPLLAHLQHEADALISLTELAKMANMSRYQLIRAFRQATGLTPHAYQLNQRINQARHHLRAGEPLADIAYRLGFADQGHFQRVFKAHVGVTPGRYRA</sequence>
<dbReference type="SUPFAM" id="SSF46689">
    <property type="entry name" value="Homeodomain-like"/>
    <property type="match status" value="2"/>
</dbReference>
<comment type="caution">
    <text evidence="6">The sequence shown here is derived from an EMBL/GenBank/DDBJ whole genome shotgun (WGS) entry which is preliminary data.</text>
</comment>
<dbReference type="Pfam" id="PF02311">
    <property type="entry name" value="AraC_binding"/>
    <property type="match status" value="1"/>
</dbReference>
<dbReference type="EMBL" id="MTJN01000002">
    <property type="protein sequence ID" value="OOV07194.1"/>
    <property type="molecule type" value="Genomic_DNA"/>
</dbReference>
<dbReference type="PANTHER" id="PTHR46796:SF2">
    <property type="entry name" value="TRANSCRIPTIONAL REGULATORY PROTEIN"/>
    <property type="match status" value="1"/>
</dbReference>
<keyword evidence="3" id="KW-0010">Activator</keyword>
<protein>
    <submittedName>
        <fullName evidence="6">AraC family transcriptional regulator</fullName>
    </submittedName>
</protein>
<feature type="domain" description="HTH araC/xylS-type" evidence="5">
    <location>
        <begin position="173"/>
        <end position="273"/>
    </location>
</feature>
<keyword evidence="2" id="KW-0238">DNA-binding</keyword>